<dbReference type="InterPro" id="IPR036390">
    <property type="entry name" value="WH_DNA-bd_sf"/>
</dbReference>
<comment type="caution">
    <text evidence="5">The sequence shown here is derived from an EMBL/GenBank/DDBJ whole genome shotgun (WGS) entry which is preliminary data.</text>
</comment>
<dbReference type="PROSITE" id="PS50987">
    <property type="entry name" value="HTH_ARSR_2"/>
    <property type="match status" value="1"/>
</dbReference>
<dbReference type="Proteomes" id="UP000306509">
    <property type="component" value="Unassembled WGS sequence"/>
</dbReference>
<dbReference type="GO" id="GO:0003700">
    <property type="term" value="F:DNA-binding transcription factor activity"/>
    <property type="evidence" value="ECO:0007669"/>
    <property type="project" value="InterPro"/>
</dbReference>
<keyword evidence="1" id="KW-0805">Transcription regulation</keyword>
<evidence type="ECO:0000256" key="3">
    <source>
        <dbReference type="ARBA" id="ARBA00023163"/>
    </source>
</evidence>
<dbReference type="PANTHER" id="PTHR33154:SF33">
    <property type="entry name" value="TRANSCRIPTIONAL REPRESSOR SDPR"/>
    <property type="match status" value="1"/>
</dbReference>
<dbReference type="InterPro" id="IPR011991">
    <property type="entry name" value="ArsR-like_HTH"/>
</dbReference>
<keyword evidence="6" id="KW-1185">Reference proteome</keyword>
<proteinExistence type="predicted"/>
<accession>A0A4U8Q9N3</accession>
<dbReference type="InterPro" id="IPR036388">
    <property type="entry name" value="WH-like_DNA-bd_sf"/>
</dbReference>
<dbReference type="STRING" id="180332.GCA_000797495_02030"/>
<dbReference type="OrthoDB" id="9781958at2"/>
<gene>
    <name evidence="5" type="ORF">DSM106044_01842</name>
</gene>
<dbReference type="InterPro" id="IPR001845">
    <property type="entry name" value="HTH_ArsR_DNA-bd_dom"/>
</dbReference>
<keyword evidence="3" id="KW-0804">Transcription</keyword>
<dbReference type="Gene3D" id="1.10.10.10">
    <property type="entry name" value="Winged helix-like DNA-binding domain superfamily/Winged helix DNA-binding domain"/>
    <property type="match status" value="1"/>
</dbReference>
<keyword evidence="2" id="KW-0238">DNA-binding</keyword>
<dbReference type="SMART" id="SM00418">
    <property type="entry name" value="HTH_ARSR"/>
    <property type="match status" value="1"/>
</dbReference>
<evidence type="ECO:0000313" key="6">
    <source>
        <dbReference type="Proteomes" id="UP000306509"/>
    </source>
</evidence>
<dbReference type="PANTHER" id="PTHR33154">
    <property type="entry name" value="TRANSCRIPTIONAL REGULATOR, ARSR FAMILY"/>
    <property type="match status" value="1"/>
</dbReference>
<reference evidence="5 6" key="1">
    <citation type="journal article" date="2019" name="Anaerobe">
        <title>Detection of Robinsoniella peoriensis in multiple bone samples of a trauma patient.</title>
        <authorList>
            <person name="Schrottner P."/>
            <person name="Hartwich K."/>
            <person name="Bunk B."/>
            <person name="Schober I."/>
            <person name="Helbig S."/>
            <person name="Rudolph W.W."/>
            <person name="Gunzer F."/>
        </authorList>
    </citation>
    <scope>NUCLEOTIDE SEQUENCE [LARGE SCALE GENOMIC DNA]</scope>
    <source>
        <strain evidence="5 6">DSM 106044</strain>
    </source>
</reference>
<dbReference type="EMBL" id="QGQD01000042">
    <property type="protein sequence ID" value="TLD01289.1"/>
    <property type="molecule type" value="Genomic_DNA"/>
</dbReference>
<feature type="domain" description="HTH arsR-type" evidence="4">
    <location>
        <begin position="7"/>
        <end position="101"/>
    </location>
</feature>
<sequence>MAKILELDMTSEEELCNVGKALSSPIRIEILKLLYEEGLIIGDIAKKLDIPASSAALHLKILEKAGLIRMETQPGTRGSTKLCNRKRDFITIDLSAVNTDIDEITSIEMPVGAYCACNVSPTCGLYSRSGVIGMEDAEYSFYLPERVNAQLLWTSSGFVEYKFANAVPKKRLPKRISVSLEICSEAPNYREDWKSDITVWINGTECGTWTSPGDFGARRGRLNPSIWPNGSTQYGLLMTWEVRKDGAYINEARASDIKVEELNLMSLPYIDVKIGNKEHTKYVGGFNIFGRGYGDFEQDIVMNIEY</sequence>
<dbReference type="RefSeq" id="WP_027296744.1">
    <property type="nucleotide sequence ID" value="NZ_CABMJZ010000073.1"/>
</dbReference>
<dbReference type="GO" id="GO:0003677">
    <property type="term" value="F:DNA binding"/>
    <property type="evidence" value="ECO:0007669"/>
    <property type="project" value="UniProtKB-KW"/>
</dbReference>
<dbReference type="AlphaFoldDB" id="A0A4U8Q9N3"/>
<evidence type="ECO:0000256" key="2">
    <source>
        <dbReference type="ARBA" id="ARBA00023125"/>
    </source>
</evidence>
<dbReference type="CDD" id="cd00090">
    <property type="entry name" value="HTH_ARSR"/>
    <property type="match status" value="1"/>
</dbReference>
<dbReference type="SUPFAM" id="SSF46785">
    <property type="entry name" value="Winged helix' DNA-binding domain"/>
    <property type="match status" value="1"/>
</dbReference>
<evidence type="ECO:0000259" key="4">
    <source>
        <dbReference type="PROSITE" id="PS50987"/>
    </source>
</evidence>
<evidence type="ECO:0000313" key="5">
    <source>
        <dbReference type="EMBL" id="TLD01289.1"/>
    </source>
</evidence>
<organism evidence="5 6">
    <name type="scientific">Robinsoniella peoriensis</name>
    <dbReference type="NCBI Taxonomy" id="180332"/>
    <lineage>
        <taxon>Bacteria</taxon>
        <taxon>Bacillati</taxon>
        <taxon>Bacillota</taxon>
        <taxon>Clostridia</taxon>
        <taxon>Lachnospirales</taxon>
        <taxon>Lachnospiraceae</taxon>
        <taxon>Robinsoniella</taxon>
    </lineage>
</organism>
<dbReference type="Pfam" id="PF12840">
    <property type="entry name" value="HTH_20"/>
    <property type="match status" value="1"/>
</dbReference>
<name>A0A4U8Q9N3_9FIRM</name>
<protein>
    <submittedName>
        <fullName evidence="5">Helix-turn-helix domain protein</fullName>
    </submittedName>
</protein>
<dbReference type="InterPro" id="IPR051081">
    <property type="entry name" value="HTH_MetalResp_TranReg"/>
</dbReference>
<evidence type="ECO:0000256" key="1">
    <source>
        <dbReference type="ARBA" id="ARBA00023015"/>
    </source>
</evidence>